<dbReference type="Gene3D" id="3.40.47.40">
    <property type="entry name" value="Stage V sporulation protein AD"/>
    <property type="match status" value="1"/>
</dbReference>
<accession>A0A3E2B442</accession>
<dbReference type="OrthoDB" id="9770068at2"/>
<evidence type="ECO:0000313" key="2">
    <source>
        <dbReference type="Proteomes" id="UP000260649"/>
    </source>
</evidence>
<evidence type="ECO:0000313" key="1">
    <source>
        <dbReference type="EMBL" id="RFT06736.1"/>
    </source>
</evidence>
<dbReference type="Proteomes" id="UP000260649">
    <property type="component" value="Unassembled WGS sequence"/>
</dbReference>
<dbReference type="NCBIfam" id="TIGR02845">
    <property type="entry name" value="spore_V_AD"/>
    <property type="match status" value="1"/>
</dbReference>
<dbReference type="SUPFAM" id="SSF53901">
    <property type="entry name" value="Thiolase-like"/>
    <property type="match status" value="1"/>
</dbReference>
<reference evidence="1 2" key="1">
    <citation type="submission" date="2018-07" db="EMBL/GenBank/DDBJ databases">
        <title>GABA Modulating Bacteria of the Human Gut Microbiota.</title>
        <authorList>
            <person name="Strandwitz P."/>
            <person name="Kim K.H."/>
            <person name="Terekhova D."/>
            <person name="Liu J.K."/>
            <person name="Sharma A."/>
            <person name="Levering J."/>
            <person name="Mcdonald D."/>
            <person name="Dietrich D."/>
            <person name="Ramadhar T.R."/>
            <person name="Lekbua A."/>
            <person name="Mroue N."/>
            <person name="Liston C."/>
            <person name="Stewart E.J."/>
            <person name="Dubin M.J."/>
            <person name="Zengler K."/>
            <person name="Knight R."/>
            <person name="Gilbert J.A."/>
            <person name="Clardy J."/>
            <person name="Lewis K."/>
        </authorList>
    </citation>
    <scope>NUCLEOTIDE SEQUENCE [LARGE SCALE GENOMIC DNA]</scope>
    <source>
        <strain evidence="1 2">KLE1738</strain>
    </source>
</reference>
<dbReference type="PIRSF" id="PIRSF011570">
    <property type="entry name" value="SpoVAD"/>
    <property type="match status" value="1"/>
</dbReference>
<proteinExistence type="predicted"/>
<dbReference type="InterPro" id="IPR016039">
    <property type="entry name" value="Thiolase-like"/>
</dbReference>
<dbReference type="NCBIfam" id="NF006160">
    <property type="entry name" value="PRK08304.1"/>
    <property type="match status" value="1"/>
</dbReference>
<organism evidence="1 2">
    <name type="scientific">Evtepia gabavorous</name>
    <dbReference type="NCBI Taxonomy" id="2211183"/>
    <lineage>
        <taxon>Bacteria</taxon>
        <taxon>Bacillati</taxon>
        <taxon>Bacillota</taxon>
        <taxon>Clostridia</taxon>
        <taxon>Eubacteriales</taxon>
        <taxon>Evtepia</taxon>
    </lineage>
</organism>
<protein>
    <submittedName>
        <fullName evidence="1">Stage V sporulation protein AD</fullName>
    </submittedName>
</protein>
<sequence>MDTKKLGRQTVRLTSPPSIAGFGSAVGKKEGQGPLGRCFDFASQDDSFAEKSWEKAETAMQKQALSYALDKAGISSDQLDYVFAGDLLNQCIATSYSLRAQNAPFFGLYGACSTMAEGMSLAAMLVDGGFASYAAALTSSHFCSAERQYRNPLEYGGQKPPTAQWTTTGSGAVILSRKGTGPFITHVTTGKVVDKGITDANNMGAAMAPAAYATLHAHFEETGRSPDFYDLIVTGDLGSLGKEIVTDFFQRDGIDLRGRYDDCGVLLFDPTTQDVHAGGSGCGCSAVVLTGHLLREMRRGTYRNLLFCGTGALHSPTATMQGESIPGICHAVAITTEKGGAS</sequence>
<comment type="caution">
    <text evidence="1">The sequence shown here is derived from an EMBL/GenBank/DDBJ whole genome shotgun (WGS) entry which is preliminary data.</text>
</comment>
<dbReference type="GO" id="GO:0016746">
    <property type="term" value="F:acyltransferase activity"/>
    <property type="evidence" value="ECO:0007669"/>
    <property type="project" value="InterPro"/>
</dbReference>
<gene>
    <name evidence="1" type="primary">spoVAD</name>
    <name evidence="1" type="ORF">DV520_05925</name>
</gene>
<dbReference type="Pfam" id="PF07451">
    <property type="entry name" value="SpoVAD"/>
    <property type="match status" value="1"/>
</dbReference>
<dbReference type="AlphaFoldDB" id="A0A3E2B442"/>
<name>A0A3E2B442_9FIRM</name>
<dbReference type="GeneID" id="97995272"/>
<dbReference type="InterPro" id="IPR038369">
    <property type="entry name" value="SpoVAD_sf"/>
</dbReference>
<dbReference type="EMBL" id="QQRQ01000007">
    <property type="protein sequence ID" value="RFT06736.1"/>
    <property type="molecule type" value="Genomic_DNA"/>
</dbReference>
<keyword evidence="2" id="KW-1185">Reference proteome</keyword>
<dbReference type="InterPro" id="IPR010894">
    <property type="entry name" value="SpoVAD"/>
</dbReference>
<dbReference type="RefSeq" id="WP_021919178.1">
    <property type="nucleotide sequence ID" value="NZ_CAKXKJ010000002.1"/>
</dbReference>